<dbReference type="PRINTS" id="PR00379">
    <property type="entry name" value="INTEIN"/>
</dbReference>
<keyword evidence="3" id="KW-0479">Metal-binding</keyword>
<dbReference type="Gene3D" id="2.170.16.10">
    <property type="entry name" value="Hedgehog/Intein (Hint) domain"/>
    <property type="match status" value="1"/>
</dbReference>
<keyword evidence="6" id="KW-0408">Iron</keyword>
<dbReference type="NCBIfam" id="TIGR01445">
    <property type="entry name" value="intein_Nterm"/>
    <property type="match status" value="1"/>
</dbReference>
<dbReference type="Gene3D" id="3.10.28.10">
    <property type="entry name" value="Homing endonucleases"/>
    <property type="match status" value="1"/>
</dbReference>
<dbReference type="GO" id="GO:0004519">
    <property type="term" value="F:endonuclease activity"/>
    <property type="evidence" value="ECO:0007669"/>
    <property type="project" value="InterPro"/>
</dbReference>
<dbReference type="SUPFAM" id="SSF55608">
    <property type="entry name" value="Homing endonucleases"/>
    <property type="match status" value="1"/>
</dbReference>
<keyword evidence="7" id="KW-0411">Iron-sulfur</keyword>
<dbReference type="InterPro" id="IPR004042">
    <property type="entry name" value="Intein_endonuc_central"/>
</dbReference>
<protein>
    <recommendedName>
        <fullName evidence="8">DOD-type homing endonuclease domain-containing protein</fullName>
    </recommendedName>
</protein>
<accession>A0A2M7ARX9</accession>
<keyword evidence="4" id="KW-0068">Autocatalytic cleavage</keyword>
<dbReference type="InterPro" id="IPR004860">
    <property type="entry name" value="LAGLIDADG_dom"/>
</dbReference>
<dbReference type="InterPro" id="IPR013785">
    <property type="entry name" value="Aldolase_TIM"/>
</dbReference>
<dbReference type="InterPro" id="IPR058240">
    <property type="entry name" value="rSAM_sf"/>
</dbReference>
<keyword evidence="5" id="KW-0651">Protein splicing</keyword>
<dbReference type="InterPro" id="IPR003587">
    <property type="entry name" value="Hint_dom_N"/>
</dbReference>
<dbReference type="InterPro" id="IPR006638">
    <property type="entry name" value="Elp3/MiaA/NifB-like_rSAM"/>
</dbReference>
<evidence type="ECO:0000259" key="8">
    <source>
        <dbReference type="PROSITE" id="PS50819"/>
    </source>
</evidence>
<sequence>MIKTKTNTSTVKISVSYPPLYSPKGRPFLGQNRQFQWTNTGNVILPLIPASGATALDKLGFKVYWDDAIAEKITYQKWLQRLLKRKPNIIFIESKTPVIKRHWQIIKDIKKNLKDSIVVLMGDHVTALPLESFQHCPIDYVITGGDYDFMMISLIKHLTKKSPLEPGFYYRKNKKILNTGTFSLIHHRLDNLPTINRRLTCWQLYGHHNTNFKYLPGAYIMSARDCWWGRCTFCVTGDTEILTKEGTKTIETIVENKIPDHVLTTASKYQKITDWHKRKIKEKIKIISTLYLPYDLKITSNHQVYYLPKVLLKSPSPIRTGKVNDLKIGDFLAIPIDRKVKNITQIRIEDIIAKQPTSFSTIKKISTKKIDEITRLCCLKKSEREISKLLKVDRETVHRYKILIKSGKLAGSVNHLSYNQLHEISFFGGHHKIPSSITIDNDFLFIAGLYLAEGHISYHKNRPNSATIGFTYNQNETELISKTKQYFFNTFKIILSETINIKNHTCQLTVGSTIICIIFKSLFGKNCYQKKIPGEFAYLTTEKQQHLLKGLFAGDGHLRLKRKTKGGGIEYILETTSKNLADQVFVMLLRFDVLPSYKVIQSKVKKVATKYKITLFRQDILKVFPNIESLDNTIKTNKKGLIVDNYALVPIVNINEEQFNGYVYNLTVEKDHSYTANYLSVKNCSWTTTHPAGTYRTYSVNRVINEIKSLANLGIKEIFDDSGTFPIGLWLKDFCQQMISTGLNKKVVLGCNMRFAALDQSQYNLMAKSGFRFLLYGLESANQDTLSIIHKNTKVSDARKSLLMAKKAGLQPHLTIMIGYPWETEKMAQKTLLSAKILIRDGLADSLQATIIIPYPGTPLFNECQKKGWLLTTDWDKYDMRQSVMKSPLSSQTQLLMVKNIFKGILTPQFLFRKITSIKNLNDLKFLLTYAIKYVQKLKDFPTT</sequence>
<evidence type="ECO:0000256" key="1">
    <source>
        <dbReference type="ARBA" id="ARBA00001966"/>
    </source>
</evidence>
<evidence type="ECO:0000256" key="4">
    <source>
        <dbReference type="ARBA" id="ARBA00022813"/>
    </source>
</evidence>
<organism evidence="9 10">
    <name type="scientific">Candidatus Shapirobacteria bacterium CG06_land_8_20_14_3_00_40_12</name>
    <dbReference type="NCBI Taxonomy" id="1974881"/>
    <lineage>
        <taxon>Bacteria</taxon>
        <taxon>Candidatus Shapironibacteriota</taxon>
    </lineage>
</organism>
<dbReference type="NCBIfam" id="TIGR01443">
    <property type="entry name" value="intein_Cterm"/>
    <property type="match status" value="1"/>
</dbReference>
<dbReference type="SMART" id="SM00729">
    <property type="entry name" value="Elp3"/>
    <property type="match status" value="1"/>
</dbReference>
<dbReference type="Proteomes" id="UP000231407">
    <property type="component" value="Unassembled WGS sequence"/>
</dbReference>
<dbReference type="Gene3D" id="3.40.50.280">
    <property type="entry name" value="Cobalamin-binding domain"/>
    <property type="match status" value="1"/>
</dbReference>
<dbReference type="InterPro" id="IPR030934">
    <property type="entry name" value="Intein_C"/>
</dbReference>
<comment type="caution">
    <text evidence="9">The sequence shown here is derived from an EMBL/GenBank/DDBJ whole genome shotgun (WGS) entry which is preliminary data.</text>
</comment>
<dbReference type="PANTHER" id="PTHR43409:SF7">
    <property type="entry name" value="BLL1977 PROTEIN"/>
    <property type="match status" value="1"/>
</dbReference>
<dbReference type="PANTHER" id="PTHR43409">
    <property type="entry name" value="ANAEROBIC MAGNESIUM-PROTOPORPHYRIN IX MONOMETHYL ESTER CYCLASE-RELATED"/>
    <property type="match status" value="1"/>
</dbReference>
<dbReference type="InterPro" id="IPR027434">
    <property type="entry name" value="Homing_endonucl"/>
</dbReference>
<evidence type="ECO:0000256" key="2">
    <source>
        <dbReference type="ARBA" id="ARBA00022691"/>
    </source>
</evidence>
<dbReference type="PROSITE" id="PS50819">
    <property type="entry name" value="INTEIN_ENDONUCLEASE"/>
    <property type="match status" value="1"/>
</dbReference>
<dbReference type="SUPFAM" id="SSF102114">
    <property type="entry name" value="Radical SAM enzymes"/>
    <property type="match status" value="1"/>
</dbReference>
<dbReference type="GO" id="GO:0016539">
    <property type="term" value="P:intein-mediated protein splicing"/>
    <property type="evidence" value="ECO:0007669"/>
    <property type="project" value="InterPro"/>
</dbReference>
<dbReference type="PROSITE" id="PS50818">
    <property type="entry name" value="INTEIN_C_TER"/>
    <property type="match status" value="1"/>
</dbReference>
<dbReference type="EMBL" id="PEWA01000032">
    <property type="protein sequence ID" value="PIU73374.1"/>
    <property type="molecule type" value="Genomic_DNA"/>
</dbReference>
<evidence type="ECO:0000256" key="7">
    <source>
        <dbReference type="ARBA" id="ARBA00023014"/>
    </source>
</evidence>
<dbReference type="Pfam" id="PF14528">
    <property type="entry name" value="LAGLIDADG_3"/>
    <property type="match status" value="1"/>
</dbReference>
<dbReference type="InterPro" id="IPR003586">
    <property type="entry name" value="Hint_dom_C"/>
</dbReference>
<dbReference type="InterPro" id="IPR006142">
    <property type="entry name" value="INTEIN"/>
</dbReference>
<evidence type="ECO:0000313" key="10">
    <source>
        <dbReference type="Proteomes" id="UP000231407"/>
    </source>
</evidence>
<dbReference type="SUPFAM" id="SSF51294">
    <property type="entry name" value="Hedgehog/intein (Hint) domain"/>
    <property type="match status" value="1"/>
</dbReference>
<dbReference type="GO" id="GO:0051536">
    <property type="term" value="F:iron-sulfur cluster binding"/>
    <property type="evidence" value="ECO:0007669"/>
    <property type="project" value="UniProtKB-KW"/>
</dbReference>
<gene>
    <name evidence="9" type="ORF">COS78_02635</name>
</gene>
<reference evidence="10" key="1">
    <citation type="submission" date="2017-09" db="EMBL/GenBank/DDBJ databases">
        <title>Depth-based differentiation of microbial function through sediment-hosted aquifers and enrichment of novel symbionts in the deep terrestrial subsurface.</title>
        <authorList>
            <person name="Probst A.J."/>
            <person name="Ladd B."/>
            <person name="Jarett J.K."/>
            <person name="Geller-Mcgrath D.E."/>
            <person name="Sieber C.M.K."/>
            <person name="Emerson J.B."/>
            <person name="Anantharaman K."/>
            <person name="Thomas B.C."/>
            <person name="Malmstrom R."/>
            <person name="Stieglmeier M."/>
            <person name="Klingl A."/>
            <person name="Woyke T."/>
            <person name="Ryan C.M."/>
            <person name="Banfield J.F."/>
        </authorList>
    </citation>
    <scope>NUCLEOTIDE SEQUENCE [LARGE SCALE GENOMIC DNA]</scope>
</reference>
<evidence type="ECO:0000313" key="9">
    <source>
        <dbReference type="EMBL" id="PIU73374.1"/>
    </source>
</evidence>
<dbReference type="CDD" id="cd00081">
    <property type="entry name" value="Hint"/>
    <property type="match status" value="1"/>
</dbReference>
<dbReference type="GO" id="GO:0046872">
    <property type="term" value="F:metal ion binding"/>
    <property type="evidence" value="ECO:0007669"/>
    <property type="project" value="UniProtKB-KW"/>
</dbReference>
<evidence type="ECO:0000256" key="3">
    <source>
        <dbReference type="ARBA" id="ARBA00022723"/>
    </source>
</evidence>
<dbReference type="InterPro" id="IPR007197">
    <property type="entry name" value="rSAM"/>
</dbReference>
<evidence type="ECO:0000256" key="5">
    <source>
        <dbReference type="ARBA" id="ARBA00023000"/>
    </source>
</evidence>
<dbReference type="PROSITE" id="PS50817">
    <property type="entry name" value="INTEIN_N_TER"/>
    <property type="match status" value="1"/>
</dbReference>
<dbReference type="InterPro" id="IPR051198">
    <property type="entry name" value="BchE-like"/>
</dbReference>
<dbReference type="Pfam" id="PF04055">
    <property type="entry name" value="Radical_SAM"/>
    <property type="match status" value="1"/>
</dbReference>
<feature type="domain" description="DOD-type homing endonuclease" evidence="8">
    <location>
        <begin position="446"/>
        <end position="593"/>
    </location>
</feature>
<dbReference type="AlphaFoldDB" id="A0A2M7ARX9"/>
<evidence type="ECO:0000256" key="6">
    <source>
        <dbReference type="ARBA" id="ARBA00023004"/>
    </source>
</evidence>
<dbReference type="SMART" id="SM00306">
    <property type="entry name" value="HintN"/>
    <property type="match status" value="1"/>
</dbReference>
<proteinExistence type="predicted"/>
<dbReference type="Gene3D" id="3.20.20.70">
    <property type="entry name" value="Aldolase class I"/>
    <property type="match status" value="1"/>
</dbReference>
<comment type="cofactor">
    <cofactor evidence="1">
        <name>[4Fe-4S] cluster</name>
        <dbReference type="ChEBI" id="CHEBI:49883"/>
    </cofactor>
</comment>
<name>A0A2M7ARX9_9BACT</name>
<dbReference type="InterPro" id="IPR036844">
    <property type="entry name" value="Hint_dom_sf"/>
</dbReference>
<keyword evidence="2" id="KW-0949">S-adenosyl-L-methionine</keyword>
<dbReference type="SMART" id="SM00305">
    <property type="entry name" value="HintC"/>
    <property type="match status" value="1"/>
</dbReference>
<dbReference type="InterPro" id="IPR006141">
    <property type="entry name" value="Intein_N"/>
</dbReference>